<protein>
    <submittedName>
        <fullName evidence="2">Uncharacterized protein</fullName>
    </submittedName>
</protein>
<dbReference type="EMBL" id="CAKMRJ010000001">
    <property type="protein sequence ID" value="CAH1414681.1"/>
    <property type="molecule type" value="Genomic_DNA"/>
</dbReference>
<comment type="caution">
    <text evidence="2">The sequence shown here is derived from an EMBL/GenBank/DDBJ whole genome shotgun (WGS) entry which is preliminary data.</text>
</comment>
<accession>A0AAU9LIR4</accession>
<evidence type="ECO:0000313" key="3">
    <source>
        <dbReference type="Proteomes" id="UP001157418"/>
    </source>
</evidence>
<dbReference type="AlphaFoldDB" id="A0AAU9LIR4"/>
<organism evidence="2 3">
    <name type="scientific">Lactuca virosa</name>
    <dbReference type="NCBI Taxonomy" id="75947"/>
    <lineage>
        <taxon>Eukaryota</taxon>
        <taxon>Viridiplantae</taxon>
        <taxon>Streptophyta</taxon>
        <taxon>Embryophyta</taxon>
        <taxon>Tracheophyta</taxon>
        <taxon>Spermatophyta</taxon>
        <taxon>Magnoliopsida</taxon>
        <taxon>eudicotyledons</taxon>
        <taxon>Gunneridae</taxon>
        <taxon>Pentapetalae</taxon>
        <taxon>asterids</taxon>
        <taxon>campanulids</taxon>
        <taxon>Asterales</taxon>
        <taxon>Asteraceae</taxon>
        <taxon>Cichorioideae</taxon>
        <taxon>Cichorieae</taxon>
        <taxon>Lactucinae</taxon>
        <taxon>Lactuca</taxon>
    </lineage>
</organism>
<feature type="region of interest" description="Disordered" evidence="1">
    <location>
        <begin position="1"/>
        <end position="34"/>
    </location>
</feature>
<feature type="compositionally biased region" description="Basic residues" evidence="1">
    <location>
        <begin position="1"/>
        <end position="11"/>
    </location>
</feature>
<proteinExistence type="predicted"/>
<reference evidence="2 3" key="1">
    <citation type="submission" date="2022-01" db="EMBL/GenBank/DDBJ databases">
        <authorList>
            <person name="Xiong W."/>
            <person name="Schranz E."/>
        </authorList>
    </citation>
    <scope>NUCLEOTIDE SEQUENCE [LARGE SCALE GENOMIC DNA]</scope>
</reference>
<evidence type="ECO:0000256" key="1">
    <source>
        <dbReference type="SAM" id="MobiDB-lite"/>
    </source>
</evidence>
<name>A0AAU9LIR4_9ASTR</name>
<keyword evidence="3" id="KW-1185">Reference proteome</keyword>
<sequence length="158" mass="17919">MPGRPTVKRKRDAIENNGRTQTKKKKSSTVTNATKKVTTIEGQEQEEIQVTQFEVQVTPTQVQEDVQVQEDLFNEVQAKEDNVRNVQVQELNDVNVQVQELNGANVQIQEVPLVLYTSDLLKRIKERKSDRILKLKLGKIVGDAYAPGNSKEKALHIE</sequence>
<evidence type="ECO:0000313" key="2">
    <source>
        <dbReference type="EMBL" id="CAH1414681.1"/>
    </source>
</evidence>
<dbReference type="Proteomes" id="UP001157418">
    <property type="component" value="Unassembled WGS sequence"/>
</dbReference>
<gene>
    <name evidence="2" type="ORF">LVIROSA_LOCUS2585</name>
</gene>